<organism evidence="4 5">
    <name type="scientific">Pedobacter planticolens</name>
    <dbReference type="NCBI Taxonomy" id="2679964"/>
    <lineage>
        <taxon>Bacteria</taxon>
        <taxon>Pseudomonadati</taxon>
        <taxon>Bacteroidota</taxon>
        <taxon>Sphingobacteriia</taxon>
        <taxon>Sphingobacteriales</taxon>
        <taxon>Sphingobacteriaceae</taxon>
        <taxon>Pedobacter</taxon>
    </lineage>
</organism>
<keyword evidence="5" id="KW-1185">Reference proteome</keyword>
<dbReference type="InterPro" id="IPR001647">
    <property type="entry name" value="HTH_TetR"/>
</dbReference>
<evidence type="ECO:0000256" key="2">
    <source>
        <dbReference type="PROSITE-ProRule" id="PRU00335"/>
    </source>
</evidence>
<dbReference type="Gene3D" id="1.10.357.10">
    <property type="entry name" value="Tetracycline Repressor, domain 2"/>
    <property type="match status" value="1"/>
</dbReference>
<feature type="domain" description="HTH tetR-type" evidence="3">
    <location>
        <begin position="6"/>
        <end position="66"/>
    </location>
</feature>
<gene>
    <name evidence="4" type="ORF">GM921_09455</name>
</gene>
<dbReference type="PROSITE" id="PS50977">
    <property type="entry name" value="HTH_TETR_2"/>
    <property type="match status" value="1"/>
</dbReference>
<dbReference type="PANTHER" id="PTHR43479:SF11">
    <property type="entry name" value="ACREF_ENVCD OPERON REPRESSOR-RELATED"/>
    <property type="match status" value="1"/>
</dbReference>
<evidence type="ECO:0000259" key="3">
    <source>
        <dbReference type="PROSITE" id="PS50977"/>
    </source>
</evidence>
<comment type="caution">
    <text evidence="4">The sequence shown here is derived from an EMBL/GenBank/DDBJ whole genome shotgun (WGS) entry which is preliminary data.</text>
</comment>
<dbReference type="GO" id="GO:0003677">
    <property type="term" value="F:DNA binding"/>
    <property type="evidence" value="ECO:0007669"/>
    <property type="project" value="UniProtKB-UniRule"/>
</dbReference>
<evidence type="ECO:0000313" key="4">
    <source>
        <dbReference type="EMBL" id="MBB2145711.1"/>
    </source>
</evidence>
<dbReference type="Proteomes" id="UP000601055">
    <property type="component" value="Unassembled WGS sequence"/>
</dbReference>
<dbReference type="AlphaFoldDB" id="A0A923IV74"/>
<dbReference type="Pfam" id="PF00440">
    <property type="entry name" value="TetR_N"/>
    <property type="match status" value="1"/>
</dbReference>
<dbReference type="PANTHER" id="PTHR43479">
    <property type="entry name" value="ACREF/ENVCD OPERON REPRESSOR-RELATED"/>
    <property type="match status" value="1"/>
</dbReference>
<dbReference type="EMBL" id="WNXD01000002">
    <property type="protein sequence ID" value="MBB2145711.1"/>
    <property type="molecule type" value="Genomic_DNA"/>
</dbReference>
<dbReference type="SUPFAM" id="SSF46689">
    <property type="entry name" value="Homeodomain-like"/>
    <property type="match status" value="1"/>
</dbReference>
<dbReference type="RefSeq" id="WP_182922404.1">
    <property type="nucleotide sequence ID" value="NZ_WNXD01000002.1"/>
</dbReference>
<feature type="DNA-binding region" description="H-T-H motif" evidence="2">
    <location>
        <begin position="29"/>
        <end position="48"/>
    </location>
</feature>
<dbReference type="InterPro" id="IPR009057">
    <property type="entry name" value="Homeodomain-like_sf"/>
</dbReference>
<keyword evidence="1 2" id="KW-0238">DNA-binding</keyword>
<accession>A0A923IV74</accession>
<reference evidence="4" key="1">
    <citation type="submission" date="2019-11" db="EMBL/GenBank/DDBJ databases">
        <title>Description of Pedobacter sp. LMG 31464T.</title>
        <authorList>
            <person name="Carlier A."/>
            <person name="Qi S."/>
            <person name="Vandamme P."/>
        </authorList>
    </citation>
    <scope>NUCLEOTIDE SEQUENCE</scope>
    <source>
        <strain evidence="4">LMG 31464</strain>
    </source>
</reference>
<evidence type="ECO:0000256" key="1">
    <source>
        <dbReference type="ARBA" id="ARBA00023125"/>
    </source>
</evidence>
<evidence type="ECO:0000313" key="5">
    <source>
        <dbReference type="Proteomes" id="UP000601055"/>
    </source>
</evidence>
<name>A0A923IV74_9SPHI</name>
<protein>
    <submittedName>
        <fullName evidence="4">TetR family transcriptional regulator</fullName>
    </submittedName>
</protein>
<dbReference type="InterPro" id="IPR050624">
    <property type="entry name" value="HTH-type_Tx_Regulator"/>
</dbReference>
<sequence>MRTRDEDKVSLVKKMAIKSVVKDGFEGFSMNKLAKACEISVATLYIYYKDKDDLLISIAKEEGDAMGDAMIKNFDPTVSFEEGMRVQWQNRYAYMLENPYSISFFEQLRNSTYQSRFLDNYMQKFKLVIGQFMDSVVKRGEINPMPLEVFWSIAYAPLYALVRFDTEGHSVGGRPFKMTDKMLWQTFDLVIKALKN</sequence>
<proteinExistence type="predicted"/>